<name>A0A1N7NHK4_9FLAO</name>
<dbReference type="AlphaFoldDB" id="A0A1N7NHK4"/>
<sequence>MSLPRITNYDIHNLTGDIKKYLNNKHDRV</sequence>
<keyword evidence="2" id="KW-1185">Reference proteome</keyword>
<evidence type="ECO:0000313" key="1">
    <source>
        <dbReference type="EMBL" id="SIS97816.1"/>
    </source>
</evidence>
<dbReference type="Proteomes" id="UP000186744">
    <property type="component" value="Unassembled WGS sequence"/>
</dbReference>
<organism evidence="1 2">
    <name type="scientific">Chryseobacterium ureilyticum</name>
    <dbReference type="NCBI Taxonomy" id="373668"/>
    <lineage>
        <taxon>Bacteria</taxon>
        <taxon>Pseudomonadati</taxon>
        <taxon>Bacteroidota</taxon>
        <taxon>Flavobacteriia</taxon>
        <taxon>Flavobacteriales</taxon>
        <taxon>Weeksellaceae</taxon>
        <taxon>Chryseobacterium group</taxon>
        <taxon>Chryseobacterium</taxon>
    </lineage>
</organism>
<gene>
    <name evidence="1" type="ORF">SAMN05421786_103553</name>
</gene>
<evidence type="ECO:0000313" key="2">
    <source>
        <dbReference type="Proteomes" id="UP000186744"/>
    </source>
</evidence>
<dbReference type="EMBL" id="FTOL01000003">
    <property type="protein sequence ID" value="SIS97816.1"/>
    <property type="molecule type" value="Genomic_DNA"/>
</dbReference>
<proteinExistence type="predicted"/>
<reference evidence="2" key="1">
    <citation type="submission" date="2017-01" db="EMBL/GenBank/DDBJ databases">
        <authorList>
            <person name="Varghese N."/>
            <person name="Submissions S."/>
        </authorList>
    </citation>
    <scope>NUCLEOTIDE SEQUENCE [LARGE SCALE GENOMIC DNA]</scope>
    <source>
        <strain evidence="2">DSM 18017</strain>
    </source>
</reference>
<dbReference type="STRING" id="373668.SAMN05421786_103553"/>
<protein>
    <submittedName>
        <fullName evidence="1">Uncharacterized protein</fullName>
    </submittedName>
</protein>
<accession>A0A1N7NHK4</accession>